<comment type="caution">
    <text evidence="1">The sequence shown here is derived from an EMBL/GenBank/DDBJ whole genome shotgun (WGS) entry which is preliminary data.</text>
</comment>
<keyword evidence="2" id="KW-1185">Reference proteome</keyword>
<dbReference type="SUPFAM" id="SSF53474">
    <property type="entry name" value="alpha/beta-Hydrolases"/>
    <property type="match status" value="1"/>
</dbReference>
<reference evidence="1 2" key="1">
    <citation type="submission" date="2022-11" db="EMBL/GenBank/DDBJ databases">
        <title>Genome sequencing of Acetobacter type strain.</title>
        <authorList>
            <person name="Heo J."/>
            <person name="Lee D."/>
            <person name="Han B.-H."/>
            <person name="Hong S.-B."/>
            <person name="Kwon S.-W."/>
        </authorList>
    </citation>
    <scope>NUCLEOTIDE SEQUENCE [LARGE SCALE GENOMIC DNA]</scope>
    <source>
        <strain evidence="1 2">KACC 21251</strain>
    </source>
</reference>
<protein>
    <recommendedName>
        <fullName evidence="3">Alpha/beta hydrolase</fullName>
    </recommendedName>
</protein>
<dbReference type="EMBL" id="JAPIUX010000008">
    <property type="protein sequence ID" value="MCX2561413.1"/>
    <property type="molecule type" value="Genomic_DNA"/>
</dbReference>
<name>A0ABT3Q7Z7_9PROT</name>
<evidence type="ECO:0000313" key="2">
    <source>
        <dbReference type="Proteomes" id="UP001526446"/>
    </source>
</evidence>
<gene>
    <name evidence="1" type="ORF">OQ252_08410</name>
</gene>
<evidence type="ECO:0008006" key="3">
    <source>
        <dbReference type="Google" id="ProtNLM"/>
    </source>
</evidence>
<sequence length="450" mass="51667">MGFTEILYNGNDTVVHFHAGAEDFVIITFMGLYHEEDAEDTYFLKPIAEKLNYTCIGITTKKQNWYVSSEMEEVISICRSMTEGKKVITFGPSMGGYAAIKYSNRLNADYVLALAPKFSIYHEDCSLPEHYTQYIKEYMKDMAIKPEDTKGEIYICYDPSEEVDNFQAYETSRRCKSSVLIPVFYAGHIVIDSLIGVQSIKTIMECFDFQDNKKTTEKLTRRINNIRRKNNNNIINKIYREGRSKPSLIYNILMSDKFSNKKRSSDVYNDLGLMGGVCFELANRNEIIKAQILINSMNSFLIRNIFSCSDFLWWSHLDKGVLITTHGSQIYYDPKTRSLCAASLLRTPEGMMPVGIDYDDGMPCLCAQSNGRIFSLYKEPESALIHLSVGEKKGNIFFSPDRNPSFCFLEEGGYLRCWPENIIDFEAQEVNDWEKIAFIPPLRDNRIRGS</sequence>
<dbReference type="RefSeq" id="WP_166121927.1">
    <property type="nucleotide sequence ID" value="NZ_JAPIUX010000008.1"/>
</dbReference>
<accession>A0ABT3Q7Z7</accession>
<proteinExistence type="predicted"/>
<evidence type="ECO:0000313" key="1">
    <source>
        <dbReference type="EMBL" id="MCX2561413.1"/>
    </source>
</evidence>
<organism evidence="1 2">
    <name type="scientific">Acetobacter farinalis</name>
    <dbReference type="NCBI Taxonomy" id="1260984"/>
    <lineage>
        <taxon>Bacteria</taxon>
        <taxon>Pseudomonadati</taxon>
        <taxon>Pseudomonadota</taxon>
        <taxon>Alphaproteobacteria</taxon>
        <taxon>Acetobacterales</taxon>
        <taxon>Acetobacteraceae</taxon>
        <taxon>Acetobacter</taxon>
    </lineage>
</organism>
<dbReference type="InterPro" id="IPR029058">
    <property type="entry name" value="AB_hydrolase_fold"/>
</dbReference>
<dbReference type="Proteomes" id="UP001526446">
    <property type="component" value="Unassembled WGS sequence"/>
</dbReference>